<dbReference type="PRINTS" id="PR00344">
    <property type="entry name" value="BCTRLSENSOR"/>
</dbReference>
<dbReference type="Pfam" id="PF00512">
    <property type="entry name" value="HisKA"/>
    <property type="match status" value="1"/>
</dbReference>
<evidence type="ECO:0000259" key="10">
    <source>
        <dbReference type="PROSITE" id="PS50110"/>
    </source>
</evidence>
<dbReference type="InterPro" id="IPR005467">
    <property type="entry name" value="His_kinase_dom"/>
</dbReference>
<dbReference type="SUPFAM" id="SSF47384">
    <property type="entry name" value="Homodimeric domain of signal transducing histidine kinase"/>
    <property type="match status" value="1"/>
</dbReference>
<dbReference type="AlphaFoldDB" id="Q5H1U0"/>
<dbReference type="PANTHER" id="PTHR43047:SF72">
    <property type="entry name" value="OSMOSENSING HISTIDINE PROTEIN KINASE SLN1"/>
    <property type="match status" value="1"/>
</dbReference>
<dbReference type="Gene3D" id="2.130.10.10">
    <property type="entry name" value="YVTN repeat-like/Quinoprotein amine dehydrogenase"/>
    <property type="match status" value="2"/>
</dbReference>
<dbReference type="GO" id="GO:0009927">
    <property type="term" value="F:histidine phosphotransfer kinase activity"/>
    <property type="evidence" value="ECO:0007669"/>
    <property type="project" value="TreeGrafter"/>
</dbReference>
<dbReference type="FunFam" id="1.10.287.130:FF:000028">
    <property type="entry name" value="Hybrid signal transduction histidine kinase"/>
    <property type="match status" value="1"/>
</dbReference>
<protein>
    <recommendedName>
        <fullName evidence="2">histidine kinase</fullName>
        <ecNumber evidence="2">2.7.13.3</ecNumber>
    </recommendedName>
</protein>
<dbReference type="InterPro" id="IPR001789">
    <property type="entry name" value="Sig_transdc_resp-reg_receiver"/>
</dbReference>
<dbReference type="CDD" id="cd17546">
    <property type="entry name" value="REC_hyHK_CKI1_RcsC-like"/>
    <property type="match status" value="1"/>
</dbReference>
<dbReference type="InterPro" id="IPR036097">
    <property type="entry name" value="HisK_dim/P_sf"/>
</dbReference>
<dbReference type="Gene3D" id="3.30.565.10">
    <property type="entry name" value="Histidine kinase-like ATPase, C-terminal domain"/>
    <property type="match status" value="1"/>
</dbReference>
<dbReference type="GO" id="GO:0000155">
    <property type="term" value="F:phosphorelay sensor kinase activity"/>
    <property type="evidence" value="ECO:0007669"/>
    <property type="project" value="InterPro"/>
</dbReference>
<dbReference type="Proteomes" id="UP000006735">
    <property type="component" value="Chromosome"/>
</dbReference>
<evidence type="ECO:0000256" key="2">
    <source>
        <dbReference type="ARBA" id="ARBA00012438"/>
    </source>
</evidence>
<evidence type="ECO:0000313" key="12">
    <source>
        <dbReference type="Proteomes" id="UP000006735"/>
    </source>
</evidence>
<organism evidence="11 12">
    <name type="scientific">Xanthomonas oryzae pv. oryzae (strain KACC10331 / KXO85)</name>
    <dbReference type="NCBI Taxonomy" id="291331"/>
    <lineage>
        <taxon>Bacteria</taxon>
        <taxon>Pseudomonadati</taxon>
        <taxon>Pseudomonadota</taxon>
        <taxon>Gammaproteobacteria</taxon>
        <taxon>Lysobacterales</taxon>
        <taxon>Lysobacteraceae</taxon>
        <taxon>Xanthomonas</taxon>
    </lineage>
</organism>
<dbReference type="InterPro" id="IPR004358">
    <property type="entry name" value="Sig_transdc_His_kin-like_C"/>
</dbReference>
<dbReference type="Pfam" id="PF07495">
    <property type="entry name" value="Y_Y_Y"/>
    <property type="match status" value="1"/>
</dbReference>
<feature type="transmembrane region" description="Helical" evidence="8">
    <location>
        <begin position="783"/>
        <end position="803"/>
    </location>
</feature>
<dbReference type="SMART" id="SM00388">
    <property type="entry name" value="HisKA"/>
    <property type="match status" value="1"/>
</dbReference>
<dbReference type="PANTHER" id="PTHR43047">
    <property type="entry name" value="TWO-COMPONENT HISTIDINE PROTEIN KINASE"/>
    <property type="match status" value="1"/>
</dbReference>
<keyword evidence="5 11" id="KW-0418">Kinase</keyword>
<reference evidence="11 12" key="1">
    <citation type="journal article" date="2005" name="Nucleic Acids Res.">
        <title>The genome sequence of Xanthomonas oryzae pathovar oryzae KACC10331, the bacterial blight pathogen of rice.</title>
        <authorList>
            <person name="Lee B.M."/>
            <person name="Park Y.J."/>
            <person name="Park D.S."/>
            <person name="Kang H.W."/>
            <person name="Kim J.G."/>
            <person name="Song E.S."/>
            <person name="Park I.C."/>
            <person name="Yoon U.H."/>
            <person name="Hahn J.H."/>
            <person name="Koo B.S."/>
            <person name="Lee G.B."/>
            <person name="Kim H."/>
            <person name="Park H.S."/>
            <person name="Yoon K.O."/>
            <person name="Kim J.H."/>
            <person name="Jung C.H."/>
            <person name="Koh N.H."/>
            <person name="Seo J.S."/>
            <person name="Go S.J."/>
        </authorList>
    </citation>
    <scope>NUCLEOTIDE SEQUENCE [LARGE SCALE GENOMIC DNA]</scope>
    <source>
        <strain evidence="12">KACC10331 / KXO85</strain>
    </source>
</reference>
<feature type="domain" description="Histidine kinase" evidence="9">
    <location>
        <begin position="836"/>
        <end position="1057"/>
    </location>
</feature>
<dbReference type="FunFam" id="3.40.50.2300:FF:000323">
    <property type="entry name" value="Hybrid sensor histidine kinase/response regulator"/>
    <property type="match status" value="1"/>
</dbReference>
<dbReference type="InterPro" id="IPR013783">
    <property type="entry name" value="Ig-like_fold"/>
</dbReference>
<evidence type="ECO:0000256" key="1">
    <source>
        <dbReference type="ARBA" id="ARBA00000085"/>
    </source>
</evidence>
<keyword evidence="8" id="KW-0812">Transmembrane</keyword>
<accession>Q5H1U0</accession>
<dbReference type="SMART" id="SM00387">
    <property type="entry name" value="HATPase_c"/>
    <property type="match status" value="1"/>
</dbReference>
<dbReference type="Pfam" id="PF00072">
    <property type="entry name" value="Response_reg"/>
    <property type="match status" value="1"/>
</dbReference>
<dbReference type="Gene3D" id="3.40.50.2300">
    <property type="match status" value="1"/>
</dbReference>
<evidence type="ECO:0000256" key="6">
    <source>
        <dbReference type="ARBA" id="ARBA00023012"/>
    </source>
</evidence>
<evidence type="ECO:0000256" key="5">
    <source>
        <dbReference type="ARBA" id="ARBA00022777"/>
    </source>
</evidence>
<dbReference type="InterPro" id="IPR003594">
    <property type="entry name" value="HATPase_dom"/>
</dbReference>
<gene>
    <name evidence="11" type="ordered locus">XOO1827</name>
</gene>
<dbReference type="SUPFAM" id="SSF55874">
    <property type="entry name" value="ATPase domain of HSP90 chaperone/DNA topoisomerase II/histidine kinase"/>
    <property type="match status" value="1"/>
</dbReference>
<dbReference type="SMR" id="Q5H1U0"/>
<dbReference type="Gene3D" id="1.10.287.130">
    <property type="match status" value="1"/>
</dbReference>
<dbReference type="SUPFAM" id="SSF63829">
    <property type="entry name" value="Calcium-dependent phosphotriesterase"/>
    <property type="match status" value="3"/>
</dbReference>
<dbReference type="PROSITE" id="PS50109">
    <property type="entry name" value="HIS_KIN"/>
    <property type="match status" value="1"/>
</dbReference>
<feature type="domain" description="Response regulatory" evidence="10">
    <location>
        <begin position="1081"/>
        <end position="1195"/>
    </location>
</feature>
<keyword evidence="12" id="KW-1185">Reference proteome</keyword>
<evidence type="ECO:0000313" key="11">
    <source>
        <dbReference type="EMBL" id="AAW75081.1"/>
    </source>
</evidence>
<dbReference type="InterPro" id="IPR011123">
    <property type="entry name" value="Y_Y_Y"/>
</dbReference>
<sequence>MRSQRSVASMLAGRGTDSHMRLLIVVLAVLLAISPCVAKIPEVPRFRIVGPSEGLPSTMVVAIGQDRAGYLWLGTLDGLVRYDGAGFRTWRHDPADPASLPCNGVQALHVDAQDRVWVGCGRTLSVLDAGRSRFRHYRAIDYPLLKNGEIFSIATFDGAIWAGTTTGALVRIDASGRMSSVDLGELEGALDQAMVMNLAVDDRHRLWIGTSNGLAYYDGKRLHREYIPDEPNRQSAIFGLQWTGDRLWLGSESGLHVLRADGRWQPFAWATMFGNGNEFWGAVAAPDGEFWLGSGRGLWRTRGERPPVPALSGEGPLSRRNVIGLMAAADGGLWVPMHGTGLGYLPADWKRTAVLKPAAPMGDAIYCNLAPAKRSGGLWQVDAQGRLLRVDPSTGEAFQTGLQSPQLKGMELVSALEDGLQRVWLGNLSFGLSRMDLRTGEFIHWPSDGPEPASALSAPEWITEHGDTVWMAFIDMVQQRDLRTGKVLQRITQQDLHGLRAIDIQQLEQGPDGRVWVAGEGGMFAWDDASGRFVPVPGMAGAQIQAFASPSAETVWVYRASGAEQWQKVADRWKRVRQVGEADGLSGFDASAMQIDPHGRVWISSLRGLWRIDPSAHPARVRNIGTRDGLTSQEFIQHCLLMSGDTLIGATSDGSTVLLDTAMPDVAAFVPALQLEHVSVLRNGARIALPMDRPFQLGPEDRQLQVVSRLLSYSDPLSNRYRSFLKGFDTDWQTTGNSGIREFASLPSGNYELALQGIDPLGNRSQVRSLQFSVRPPWWRSDIGIALICFSGLLLSALLAAAYRRRIRMRAQWQLAQHKRELAEQASLAKTRFLATLGHEVRTPMTGVLGMSELLLQTPLDGRQQGYASAIQLAGKHLLRLVNDALDLARIEAGKLPLDYRDFDLRQLVGQVAELVRPSAEQKQLAFHCALDDALPPALRGDASRVQQILLNLLFNAVKFTERGSVHLRIAALPQHTQQGIRVEVRDTGPGMSAEQRGRLFQRFEQAEGALTLARHGGSGLGLAICRELAAAMGGSVTVSSELGQGACFVVELPLRWVSTFPAVTPSAVRARPLHEQAPLRLLLVEDDATVAQVIVGLLQTRGHHVTHVVHGLAALAEVSTRRFDAGLCDLDLPGLDGVALVAQLRARGVRFPIVAVTARADADAEPQAMAAGCNGFLRKPVTGDLLAQALARVLTDVDDGENDGKASGA</sequence>
<dbReference type="InterPro" id="IPR011110">
    <property type="entry name" value="Reg_prop"/>
</dbReference>
<dbReference type="InterPro" id="IPR003661">
    <property type="entry name" value="HisK_dim/P_dom"/>
</dbReference>
<proteinExistence type="predicted"/>
<dbReference type="STRING" id="291331.XOO1827"/>
<name>Q5H1U0_XANOR</name>
<feature type="modified residue" description="4-aspartylphosphate" evidence="7">
    <location>
        <position position="1130"/>
    </location>
</feature>
<keyword evidence="6" id="KW-0902">Two-component regulatory system</keyword>
<dbReference type="CDD" id="cd16922">
    <property type="entry name" value="HATPase_EvgS-ArcB-TorS-like"/>
    <property type="match status" value="1"/>
</dbReference>
<keyword evidence="3 7" id="KW-0597">Phosphoprotein</keyword>
<dbReference type="Gene3D" id="2.60.40.10">
    <property type="entry name" value="Immunoglobulins"/>
    <property type="match status" value="1"/>
</dbReference>
<keyword evidence="8" id="KW-0472">Membrane</keyword>
<dbReference type="InterPro" id="IPR036890">
    <property type="entry name" value="HATPase_C_sf"/>
</dbReference>
<dbReference type="FunFam" id="3.30.565.10:FF:000010">
    <property type="entry name" value="Sensor histidine kinase RcsC"/>
    <property type="match status" value="1"/>
</dbReference>
<evidence type="ECO:0000259" key="9">
    <source>
        <dbReference type="PROSITE" id="PS50109"/>
    </source>
</evidence>
<evidence type="ECO:0000256" key="3">
    <source>
        <dbReference type="ARBA" id="ARBA00022553"/>
    </source>
</evidence>
<dbReference type="EMBL" id="AE013598">
    <property type="protein sequence ID" value="AAW75081.1"/>
    <property type="molecule type" value="Genomic_DNA"/>
</dbReference>
<dbReference type="Pfam" id="PF02518">
    <property type="entry name" value="HATPase_c"/>
    <property type="match status" value="1"/>
</dbReference>
<evidence type="ECO:0000256" key="4">
    <source>
        <dbReference type="ARBA" id="ARBA00022679"/>
    </source>
</evidence>
<dbReference type="InterPro" id="IPR011006">
    <property type="entry name" value="CheY-like_superfamily"/>
</dbReference>
<dbReference type="GO" id="GO:0005886">
    <property type="term" value="C:plasma membrane"/>
    <property type="evidence" value="ECO:0007669"/>
    <property type="project" value="TreeGrafter"/>
</dbReference>
<evidence type="ECO:0000256" key="7">
    <source>
        <dbReference type="PROSITE-ProRule" id="PRU00169"/>
    </source>
</evidence>
<dbReference type="EC" id="2.7.13.3" evidence="2"/>
<dbReference type="SMART" id="SM00448">
    <property type="entry name" value="REC"/>
    <property type="match status" value="1"/>
</dbReference>
<keyword evidence="4" id="KW-0808">Transferase</keyword>
<comment type="catalytic activity">
    <reaction evidence="1">
        <text>ATP + protein L-histidine = ADP + protein N-phospho-L-histidine.</text>
        <dbReference type="EC" id="2.7.13.3"/>
    </reaction>
</comment>
<dbReference type="PROSITE" id="PS50110">
    <property type="entry name" value="RESPONSE_REGULATORY"/>
    <property type="match status" value="1"/>
</dbReference>
<dbReference type="InterPro" id="IPR015943">
    <property type="entry name" value="WD40/YVTN_repeat-like_dom_sf"/>
</dbReference>
<dbReference type="Pfam" id="PF07494">
    <property type="entry name" value="Reg_prop"/>
    <property type="match status" value="1"/>
</dbReference>
<dbReference type="CDD" id="cd00082">
    <property type="entry name" value="HisKA"/>
    <property type="match status" value="1"/>
</dbReference>
<keyword evidence="8" id="KW-1133">Transmembrane helix</keyword>
<dbReference type="SUPFAM" id="SSF52172">
    <property type="entry name" value="CheY-like"/>
    <property type="match status" value="1"/>
</dbReference>
<dbReference type="KEGG" id="xoo:XOO1827"/>
<evidence type="ECO:0000256" key="8">
    <source>
        <dbReference type="SAM" id="Phobius"/>
    </source>
</evidence>
<dbReference type="HOGENOM" id="CLU_000445_28_0_6"/>